<dbReference type="PANTHER" id="PTHR43711:SF32">
    <property type="entry name" value="SENSOR-TYPE HISTIDINE KINASE PRRB"/>
    <property type="match status" value="1"/>
</dbReference>
<sequence length="662" mass="69767">MKAGAPFATLGAPSRSEWIPPWWSWPIAAITVAALGLTGTLFTPPGGSAAAWWPAAGASALFALLNPPRRRGGVVLLVLAVTVIPNLIHGRSLAVAVGYAFGNAAETAALLAVLAIWGYRGSNPFVLRRTREALVLVVASLTGALVAAVIVAATAALLGGGDFSATALSVFPSHAAAVLLIAPFACIPPSSGPLNLPRWEAVLQPALLLGVLAFVAFPRVEIPLAFLPFMIIAWGCLRLPFVAALIEVLVAGVAILLVTLAGRGYFALGLSPTERAVTVEIFLIALATVSLLLLTARVEQREAARVAARTTHLLSGGLVETEVGLAVARREGESTQLLWANPAARSMIAAELDGDGWKGPLEHVARHASRDGVERVHIDGDTSLRLVANPIENDPGLFAVQLLDVSNTVRMIQARADAERERAAATELRADLSRQRDDFVSTTSHELRTPLTNVLGYTELLEESPALTPLERDWVDRIRRNGLRLSDLVEDLLMVGGAHATPVSPGERRTLSARSVVAEVVAAHGAAADEKRLRLEIDIDAGTNVHGVPADIHRSLAALLSNAILFTPADGDVLVRVRDDGGTTEFSISDSGPGMSDGDRERAFDRFFRAPEAEQSGTPGVGLGLSIAQRLARRNGGTLELFSPASGGLRAVLRLPSAPQLT</sequence>
<keyword evidence="10" id="KW-0902">Two-component regulatory system</keyword>
<evidence type="ECO:0000313" key="14">
    <source>
        <dbReference type="EMBL" id="GAA2582494.1"/>
    </source>
</evidence>
<evidence type="ECO:0000256" key="7">
    <source>
        <dbReference type="ARBA" id="ARBA00022692"/>
    </source>
</evidence>
<dbReference type="EC" id="2.7.13.3" evidence="3"/>
<protein>
    <recommendedName>
        <fullName evidence="3">histidine kinase</fullName>
        <ecNumber evidence="3">2.7.13.3</ecNumber>
    </recommendedName>
</protein>
<dbReference type="InterPro" id="IPR003661">
    <property type="entry name" value="HisK_dim/P_dom"/>
</dbReference>
<evidence type="ECO:0000256" key="3">
    <source>
        <dbReference type="ARBA" id="ARBA00012438"/>
    </source>
</evidence>
<feature type="transmembrane region" description="Helical" evidence="12">
    <location>
        <begin position="276"/>
        <end position="296"/>
    </location>
</feature>
<dbReference type="CDD" id="cd00082">
    <property type="entry name" value="HisKA"/>
    <property type="match status" value="1"/>
</dbReference>
<comment type="caution">
    <text evidence="14">The sequence shown here is derived from an EMBL/GenBank/DDBJ whole genome shotgun (WGS) entry which is preliminary data.</text>
</comment>
<feature type="transmembrane region" description="Helical" evidence="12">
    <location>
        <begin position="22"/>
        <end position="43"/>
    </location>
</feature>
<keyword evidence="15" id="KW-1185">Reference proteome</keyword>
<evidence type="ECO:0000256" key="10">
    <source>
        <dbReference type="ARBA" id="ARBA00023012"/>
    </source>
</evidence>
<evidence type="ECO:0000256" key="2">
    <source>
        <dbReference type="ARBA" id="ARBA00004651"/>
    </source>
</evidence>
<dbReference type="SUPFAM" id="SSF47384">
    <property type="entry name" value="Homodimeric domain of signal transducing histidine kinase"/>
    <property type="match status" value="1"/>
</dbReference>
<feature type="transmembrane region" description="Helical" evidence="12">
    <location>
        <begin position="72"/>
        <end position="88"/>
    </location>
</feature>
<evidence type="ECO:0000256" key="1">
    <source>
        <dbReference type="ARBA" id="ARBA00000085"/>
    </source>
</evidence>
<evidence type="ECO:0000256" key="12">
    <source>
        <dbReference type="SAM" id="Phobius"/>
    </source>
</evidence>
<dbReference type="PROSITE" id="PS50109">
    <property type="entry name" value="HIS_KIN"/>
    <property type="match status" value="1"/>
</dbReference>
<organism evidence="14 15">
    <name type="scientific">Microbacterium binotii</name>
    <dbReference type="NCBI Taxonomy" id="462710"/>
    <lineage>
        <taxon>Bacteria</taxon>
        <taxon>Bacillati</taxon>
        <taxon>Actinomycetota</taxon>
        <taxon>Actinomycetes</taxon>
        <taxon>Micrococcales</taxon>
        <taxon>Microbacteriaceae</taxon>
        <taxon>Microbacterium</taxon>
    </lineage>
</organism>
<dbReference type="Gene3D" id="1.10.287.130">
    <property type="match status" value="1"/>
</dbReference>
<feature type="transmembrane region" description="Helical" evidence="12">
    <location>
        <begin position="199"/>
        <end position="217"/>
    </location>
</feature>
<dbReference type="InterPro" id="IPR005467">
    <property type="entry name" value="His_kinase_dom"/>
</dbReference>
<feature type="transmembrane region" description="Helical" evidence="12">
    <location>
        <begin position="133"/>
        <end position="157"/>
    </location>
</feature>
<feature type="transmembrane region" description="Helical" evidence="12">
    <location>
        <begin position="49"/>
        <end position="65"/>
    </location>
</feature>
<feature type="transmembrane region" description="Helical" evidence="12">
    <location>
        <begin position="248"/>
        <end position="270"/>
    </location>
</feature>
<dbReference type="Gene3D" id="3.30.565.10">
    <property type="entry name" value="Histidine kinase-like ATPase, C-terminal domain"/>
    <property type="match status" value="1"/>
</dbReference>
<evidence type="ECO:0000256" key="5">
    <source>
        <dbReference type="ARBA" id="ARBA00022553"/>
    </source>
</evidence>
<keyword evidence="11 12" id="KW-0472">Membrane</keyword>
<proteinExistence type="predicted"/>
<name>A0ABP6BQT7_9MICO</name>
<evidence type="ECO:0000313" key="15">
    <source>
        <dbReference type="Proteomes" id="UP001500274"/>
    </source>
</evidence>
<accession>A0ABP6BQT7</accession>
<dbReference type="Pfam" id="PF00512">
    <property type="entry name" value="HisKA"/>
    <property type="match status" value="1"/>
</dbReference>
<keyword evidence="6" id="KW-0808">Transferase</keyword>
<dbReference type="SUPFAM" id="SSF55874">
    <property type="entry name" value="ATPase domain of HSP90 chaperone/DNA topoisomerase II/histidine kinase"/>
    <property type="match status" value="1"/>
</dbReference>
<keyword evidence="7 12" id="KW-0812">Transmembrane</keyword>
<dbReference type="SMART" id="SM00387">
    <property type="entry name" value="HATPase_c"/>
    <property type="match status" value="1"/>
</dbReference>
<dbReference type="Proteomes" id="UP001500274">
    <property type="component" value="Unassembled WGS sequence"/>
</dbReference>
<reference evidence="15" key="1">
    <citation type="journal article" date="2019" name="Int. J. Syst. Evol. Microbiol.">
        <title>The Global Catalogue of Microorganisms (GCM) 10K type strain sequencing project: providing services to taxonomists for standard genome sequencing and annotation.</title>
        <authorList>
            <consortium name="The Broad Institute Genomics Platform"/>
            <consortium name="The Broad Institute Genome Sequencing Center for Infectious Disease"/>
            <person name="Wu L."/>
            <person name="Ma J."/>
        </authorList>
    </citation>
    <scope>NUCLEOTIDE SEQUENCE [LARGE SCALE GENOMIC DNA]</scope>
    <source>
        <strain evidence="15">JCM 16365</strain>
    </source>
</reference>
<feature type="transmembrane region" description="Helical" evidence="12">
    <location>
        <begin position="100"/>
        <end position="121"/>
    </location>
</feature>
<dbReference type="InterPro" id="IPR036890">
    <property type="entry name" value="HATPase_C_sf"/>
</dbReference>
<dbReference type="SMART" id="SM00388">
    <property type="entry name" value="HisKA"/>
    <property type="match status" value="1"/>
</dbReference>
<evidence type="ECO:0000256" key="9">
    <source>
        <dbReference type="ARBA" id="ARBA00022989"/>
    </source>
</evidence>
<dbReference type="PANTHER" id="PTHR43711">
    <property type="entry name" value="TWO-COMPONENT HISTIDINE KINASE"/>
    <property type="match status" value="1"/>
</dbReference>
<evidence type="ECO:0000256" key="4">
    <source>
        <dbReference type="ARBA" id="ARBA00022475"/>
    </source>
</evidence>
<dbReference type="Pfam" id="PF05231">
    <property type="entry name" value="MASE1"/>
    <property type="match status" value="1"/>
</dbReference>
<keyword evidence="4" id="KW-1003">Cell membrane</keyword>
<evidence type="ECO:0000256" key="6">
    <source>
        <dbReference type="ARBA" id="ARBA00022679"/>
    </source>
</evidence>
<comment type="subcellular location">
    <subcellularLocation>
        <location evidence="2">Cell membrane</location>
        <topology evidence="2">Multi-pass membrane protein</topology>
    </subcellularLocation>
</comment>
<gene>
    <name evidence="14" type="ORF">GCM10009862_21990</name>
</gene>
<evidence type="ECO:0000256" key="8">
    <source>
        <dbReference type="ARBA" id="ARBA00022777"/>
    </source>
</evidence>
<evidence type="ECO:0000259" key="13">
    <source>
        <dbReference type="PROSITE" id="PS50109"/>
    </source>
</evidence>
<dbReference type="InterPro" id="IPR036097">
    <property type="entry name" value="HisK_dim/P_sf"/>
</dbReference>
<dbReference type="InterPro" id="IPR003594">
    <property type="entry name" value="HATPase_dom"/>
</dbReference>
<comment type="catalytic activity">
    <reaction evidence="1">
        <text>ATP + protein L-histidine = ADP + protein N-phospho-L-histidine.</text>
        <dbReference type="EC" id="2.7.13.3"/>
    </reaction>
</comment>
<feature type="domain" description="Histidine kinase" evidence="13">
    <location>
        <begin position="442"/>
        <end position="659"/>
    </location>
</feature>
<dbReference type="CDD" id="cd00075">
    <property type="entry name" value="HATPase"/>
    <property type="match status" value="1"/>
</dbReference>
<evidence type="ECO:0000256" key="11">
    <source>
        <dbReference type="ARBA" id="ARBA00023136"/>
    </source>
</evidence>
<dbReference type="InterPro" id="IPR007895">
    <property type="entry name" value="MASE1"/>
</dbReference>
<keyword evidence="9 12" id="KW-1133">Transmembrane helix</keyword>
<keyword evidence="8" id="KW-0418">Kinase</keyword>
<dbReference type="RefSeq" id="WP_344229455.1">
    <property type="nucleotide sequence ID" value="NZ_BAAARI010000014.1"/>
</dbReference>
<dbReference type="InterPro" id="IPR004358">
    <property type="entry name" value="Sig_transdc_His_kin-like_C"/>
</dbReference>
<dbReference type="InterPro" id="IPR050736">
    <property type="entry name" value="Sensor_HK_Regulatory"/>
</dbReference>
<keyword evidence="5" id="KW-0597">Phosphoprotein</keyword>
<dbReference type="Pfam" id="PF02518">
    <property type="entry name" value="HATPase_c"/>
    <property type="match status" value="1"/>
</dbReference>
<dbReference type="EMBL" id="BAAARI010000014">
    <property type="protein sequence ID" value="GAA2582494.1"/>
    <property type="molecule type" value="Genomic_DNA"/>
</dbReference>
<dbReference type="PRINTS" id="PR00344">
    <property type="entry name" value="BCTRLSENSOR"/>
</dbReference>